<dbReference type="GeneID" id="93166986"/>
<protein>
    <recommendedName>
        <fullName evidence="3">Transposase</fullName>
    </recommendedName>
</protein>
<dbReference type="Pfam" id="PF13565">
    <property type="entry name" value="HTH_32"/>
    <property type="match status" value="1"/>
</dbReference>
<evidence type="ECO:0000313" key="1">
    <source>
        <dbReference type="EMBL" id="KMW09364.1"/>
    </source>
</evidence>
<evidence type="ECO:0000313" key="2">
    <source>
        <dbReference type="Proteomes" id="UP000037392"/>
    </source>
</evidence>
<dbReference type="EMBL" id="ADLK01000065">
    <property type="protein sequence ID" value="KMW09364.1"/>
    <property type="molecule type" value="Genomic_DNA"/>
</dbReference>
<reference evidence="1 2" key="1">
    <citation type="submission" date="2011-04" db="EMBL/GenBank/DDBJ databases">
        <title>The Genome Sequence of Clostridium citroniae WAL-19142.</title>
        <authorList>
            <consortium name="The Broad Institute Genome Sequencing Platform"/>
            <person name="Earl A."/>
            <person name="Ward D."/>
            <person name="Feldgarden M."/>
            <person name="Gevers D."/>
            <person name="Warren Y.A."/>
            <person name="Tyrrell K.L."/>
            <person name="Citron D.M."/>
            <person name="Goldstein E.J."/>
            <person name="Daigneault M."/>
            <person name="Allen-Vercoe E."/>
            <person name="Young S.K."/>
            <person name="Zeng Q."/>
            <person name="Gargeya S."/>
            <person name="Fitzgerald M."/>
            <person name="Haas B."/>
            <person name="Abouelleil A."/>
            <person name="Alvarado L."/>
            <person name="Arachchi H.M."/>
            <person name="Berlin A."/>
            <person name="Brown A."/>
            <person name="Chapman S.B."/>
            <person name="Chen Z."/>
            <person name="Dunbar C."/>
            <person name="Freedman E."/>
            <person name="Gearin G."/>
            <person name="Gellesch M."/>
            <person name="Goldberg J."/>
            <person name="Griggs A."/>
            <person name="Gujja S."/>
            <person name="Heilman E.R."/>
            <person name="Heiman D."/>
            <person name="Howarth C."/>
            <person name="Larson L."/>
            <person name="Lui A."/>
            <person name="MacDonald P.J."/>
            <person name="Mehta T."/>
            <person name="Montmayeur A."/>
            <person name="Murphy C."/>
            <person name="Neiman D."/>
            <person name="Pearson M."/>
            <person name="Priest M."/>
            <person name="Roberts A."/>
            <person name="Saif S."/>
            <person name="Shea T."/>
            <person name="Shenoy N."/>
            <person name="Sisk P."/>
            <person name="Stolte C."/>
            <person name="Sykes S."/>
            <person name="White J."/>
            <person name="Yandava C."/>
            <person name="Wortman J."/>
            <person name="Nusbaum C."/>
            <person name="Birren B."/>
        </authorList>
    </citation>
    <scope>NUCLEOTIDE SEQUENCE [LARGE SCALE GENOMIC DNA]</scope>
    <source>
        <strain evidence="1 2">WAL-19142</strain>
    </source>
</reference>
<comment type="caution">
    <text evidence="1">The sequence shown here is derived from an EMBL/GenBank/DDBJ whole genome shotgun (WGS) entry which is preliminary data.</text>
</comment>
<dbReference type="Proteomes" id="UP000037392">
    <property type="component" value="Unassembled WGS sequence"/>
</dbReference>
<gene>
    <name evidence="1" type="ORF">HMPREF9470_05658</name>
</gene>
<dbReference type="RefSeq" id="WP_048931376.1">
    <property type="nucleotide sequence ID" value="NZ_KQ235889.1"/>
</dbReference>
<organism evidence="1 2">
    <name type="scientific">[Clostridium] citroniae WAL-19142</name>
    <dbReference type="NCBI Taxonomy" id="742734"/>
    <lineage>
        <taxon>Bacteria</taxon>
        <taxon>Bacillati</taxon>
        <taxon>Bacillota</taxon>
        <taxon>Clostridia</taxon>
        <taxon>Lachnospirales</taxon>
        <taxon>Lachnospiraceae</taxon>
        <taxon>Enterocloster</taxon>
    </lineage>
</organism>
<evidence type="ECO:0008006" key="3">
    <source>
        <dbReference type="Google" id="ProtNLM"/>
    </source>
</evidence>
<sequence length="169" mass="19193">MARPKKNIIRLKDAEVKQLKSILYKPKTCQTLVNRCRILLTLDENHPPVRTYDQCMDLFGVSRPTISNVAGTYARDGLEEVLKIKRNVNSSNARRKVDGRLEARIVEIACGPAPEGHSRWTIRLLEGQAKIEFDEPVSRETIRRTLKKTGLDLTAANTGVSQIRRMQNL</sequence>
<dbReference type="PATRIC" id="fig|742734.4.peg.6064"/>
<dbReference type="InterPro" id="IPR009057">
    <property type="entry name" value="Homeodomain-like_sf"/>
</dbReference>
<dbReference type="AlphaFoldDB" id="A0A0J9BAK2"/>
<proteinExistence type="predicted"/>
<name>A0A0J9BAK2_9FIRM</name>
<accession>A0A0J9BAK2</accession>
<dbReference type="SUPFAM" id="SSF46689">
    <property type="entry name" value="Homeodomain-like"/>
    <property type="match status" value="1"/>
</dbReference>
<dbReference type="OrthoDB" id="69748at2"/>